<dbReference type="EMBL" id="RJPW01000002">
    <property type="protein sequence ID" value="RSJ93556.1"/>
    <property type="molecule type" value="Genomic_DNA"/>
</dbReference>
<evidence type="ECO:0000313" key="2">
    <source>
        <dbReference type="Proteomes" id="UP000271520"/>
    </source>
</evidence>
<dbReference type="Proteomes" id="UP000271520">
    <property type="component" value="Unassembled WGS sequence"/>
</dbReference>
<accession>A0A3R9KXW1</accession>
<gene>
    <name evidence="1" type="ORF">D8788_02150</name>
</gene>
<proteinExistence type="predicted"/>
<reference evidence="1 2" key="1">
    <citation type="submission" date="2018-11" db="EMBL/GenBank/DDBJ databases">
        <title>Species Designations Belie Phenotypic and Genotypic Heterogeneity in Oral Streptococci.</title>
        <authorList>
            <person name="Velsko I."/>
        </authorList>
    </citation>
    <scope>NUCLEOTIDE SEQUENCE [LARGE SCALE GENOMIC DNA]</scope>
    <source>
        <strain evidence="1 2">BCC22</strain>
    </source>
</reference>
<sequence>MSYFFELLLGITVEILAHYLIKWLDDEDKR</sequence>
<name>A0A3R9KXW1_STRMT</name>
<protein>
    <submittedName>
        <fullName evidence="1">Uncharacterized protein</fullName>
    </submittedName>
</protein>
<comment type="caution">
    <text evidence="1">The sequence shown here is derived from an EMBL/GenBank/DDBJ whole genome shotgun (WGS) entry which is preliminary data.</text>
</comment>
<evidence type="ECO:0000313" key="1">
    <source>
        <dbReference type="EMBL" id="RSJ93556.1"/>
    </source>
</evidence>
<dbReference type="AlphaFoldDB" id="A0A3R9KXW1"/>
<organism evidence="1 2">
    <name type="scientific">Streptococcus mitis</name>
    <dbReference type="NCBI Taxonomy" id="28037"/>
    <lineage>
        <taxon>Bacteria</taxon>
        <taxon>Bacillati</taxon>
        <taxon>Bacillota</taxon>
        <taxon>Bacilli</taxon>
        <taxon>Lactobacillales</taxon>
        <taxon>Streptococcaceae</taxon>
        <taxon>Streptococcus</taxon>
        <taxon>Streptococcus mitis group</taxon>
    </lineage>
</organism>